<dbReference type="Proteomes" id="UP000294901">
    <property type="component" value="Unassembled WGS sequence"/>
</dbReference>
<protein>
    <submittedName>
        <fullName evidence="2">Uncharacterized protein</fullName>
    </submittedName>
</protein>
<evidence type="ECO:0000256" key="1">
    <source>
        <dbReference type="SAM" id="MobiDB-lite"/>
    </source>
</evidence>
<reference evidence="2 3" key="1">
    <citation type="submission" date="2019-03" db="EMBL/GenBank/DDBJ databases">
        <title>Sequencing the genomes of 1000 actinobacteria strains.</title>
        <authorList>
            <person name="Klenk H.-P."/>
        </authorList>
    </citation>
    <scope>NUCLEOTIDE SEQUENCE [LARGE SCALE GENOMIC DNA]</scope>
    <source>
        <strain evidence="2 3">DSM 43805</strain>
    </source>
</reference>
<name>A0A4R6JC65_9ACTN</name>
<sequence>MAELNREAIMSRARELQTHAADLCARAQSARQAAVEQRERARQARARRQTITAR</sequence>
<dbReference type="RefSeq" id="WP_166661456.1">
    <property type="nucleotide sequence ID" value="NZ_BOMD01000048.1"/>
</dbReference>
<comment type="caution">
    <text evidence="2">The sequence shown here is derived from an EMBL/GenBank/DDBJ whole genome shotgun (WGS) entry which is preliminary data.</text>
</comment>
<proteinExistence type="predicted"/>
<dbReference type="EMBL" id="SNWR01000002">
    <property type="protein sequence ID" value="TDO32907.1"/>
    <property type="molecule type" value="Genomic_DNA"/>
</dbReference>
<dbReference type="AlphaFoldDB" id="A0A4R6JC65"/>
<evidence type="ECO:0000313" key="3">
    <source>
        <dbReference type="Proteomes" id="UP000294901"/>
    </source>
</evidence>
<feature type="region of interest" description="Disordered" evidence="1">
    <location>
        <begin position="34"/>
        <end position="54"/>
    </location>
</feature>
<accession>A0A4R6JC65</accession>
<gene>
    <name evidence="2" type="ORF">C8E87_8385</name>
</gene>
<evidence type="ECO:0000313" key="2">
    <source>
        <dbReference type="EMBL" id="TDO32907.1"/>
    </source>
</evidence>
<organism evidence="2 3">
    <name type="scientific">Paractinoplanes brasiliensis</name>
    <dbReference type="NCBI Taxonomy" id="52695"/>
    <lineage>
        <taxon>Bacteria</taxon>
        <taxon>Bacillati</taxon>
        <taxon>Actinomycetota</taxon>
        <taxon>Actinomycetes</taxon>
        <taxon>Micromonosporales</taxon>
        <taxon>Micromonosporaceae</taxon>
        <taxon>Paractinoplanes</taxon>
    </lineage>
</organism>
<keyword evidence="3" id="KW-1185">Reference proteome</keyword>